<keyword evidence="11" id="KW-1185">Reference proteome</keyword>
<comment type="caution">
    <text evidence="10">The sequence shown here is derived from an EMBL/GenBank/DDBJ whole genome shotgun (WGS) entry which is preliminary data.</text>
</comment>
<dbReference type="CDD" id="cd00075">
    <property type="entry name" value="HATPase"/>
    <property type="match status" value="1"/>
</dbReference>
<gene>
    <name evidence="10" type="ORF">C4B60_08125</name>
</gene>
<dbReference type="InterPro" id="IPR036890">
    <property type="entry name" value="HATPase_C_sf"/>
</dbReference>
<dbReference type="Pfam" id="PF02518">
    <property type="entry name" value="HATPase_c"/>
    <property type="match status" value="1"/>
</dbReference>
<dbReference type="Gene3D" id="1.10.287.130">
    <property type="match status" value="1"/>
</dbReference>
<protein>
    <recommendedName>
        <fullName evidence="2">histidine kinase</fullName>
        <ecNumber evidence="2">2.7.13.3</ecNumber>
    </recommendedName>
</protein>
<dbReference type="AlphaFoldDB" id="A0A2S5GCM3"/>
<reference evidence="10 11" key="1">
    <citation type="submission" date="2018-02" db="EMBL/GenBank/DDBJ databases">
        <title>Jeotgalibacillus proteolyticum sp. nov. a protease producing bacterium isolated from ocean sediments of Laizhou Bay.</title>
        <authorList>
            <person name="Li Y."/>
        </authorList>
    </citation>
    <scope>NUCLEOTIDE SEQUENCE [LARGE SCALE GENOMIC DNA]</scope>
    <source>
        <strain evidence="10 11">22-7</strain>
    </source>
</reference>
<evidence type="ECO:0000313" key="11">
    <source>
        <dbReference type="Proteomes" id="UP000239047"/>
    </source>
</evidence>
<evidence type="ECO:0000256" key="3">
    <source>
        <dbReference type="ARBA" id="ARBA00022553"/>
    </source>
</evidence>
<evidence type="ECO:0000256" key="4">
    <source>
        <dbReference type="ARBA" id="ARBA00022679"/>
    </source>
</evidence>
<dbReference type="SMART" id="SM00387">
    <property type="entry name" value="HATPase_c"/>
    <property type="match status" value="1"/>
</dbReference>
<keyword evidence="6 10" id="KW-0418">Kinase</keyword>
<evidence type="ECO:0000256" key="2">
    <source>
        <dbReference type="ARBA" id="ARBA00012438"/>
    </source>
</evidence>
<dbReference type="InterPro" id="IPR035965">
    <property type="entry name" value="PAS-like_dom_sf"/>
</dbReference>
<dbReference type="SUPFAM" id="SSF55785">
    <property type="entry name" value="PYP-like sensor domain (PAS domain)"/>
    <property type="match status" value="1"/>
</dbReference>
<feature type="domain" description="Histidine kinase" evidence="9">
    <location>
        <begin position="150"/>
        <end position="352"/>
    </location>
</feature>
<dbReference type="PANTHER" id="PTHR43065">
    <property type="entry name" value="SENSOR HISTIDINE KINASE"/>
    <property type="match status" value="1"/>
</dbReference>
<dbReference type="InterPro" id="IPR003661">
    <property type="entry name" value="HisK_dim/P_dom"/>
</dbReference>
<dbReference type="CDD" id="cd00082">
    <property type="entry name" value="HisKA"/>
    <property type="match status" value="1"/>
</dbReference>
<dbReference type="SUPFAM" id="SSF55874">
    <property type="entry name" value="ATPase domain of HSP90 chaperone/DNA topoisomerase II/histidine kinase"/>
    <property type="match status" value="1"/>
</dbReference>
<evidence type="ECO:0000256" key="6">
    <source>
        <dbReference type="ARBA" id="ARBA00022777"/>
    </source>
</evidence>
<keyword evidence="5" id="KW-0547">Nucleotide-binding</keyword>
<name>A0A2S5GCM3_9BACL</name>
<dbReference type="SMART" id="SM00388">
    <property type="entry name" value="HisKA"/>
    <property type="match status" value="1"/>
</dbReference>
<dbReference type="Pfam" id="PF00512">
    <property type="entry name" value="HisKA"/>
    <property type="match status" value="1"/>
</dbReference>
<evidence type="ECO:0000313" key="10">
    <source>
        <dbReference type="EMBL" id="PPA70750.1"/>
    </source>
</evidence>
<evidence type="ECO:0000256" key="1">
    <source>
        <dbReference type="ARBA" id="ARBA00000085"/>
    </source>
</evidence>
<accession>A0A2S5GCM3</accession>
<dbReference type="EMBL" id="PREZ01000003">
    <property type="protein sequence ID" value="PPA70750.1"/>
    <property type="molecule type" value="Genomic_DNA"/>
</dbReference>
<dbReference type="PRINTS" id="PR00344">
    <property type="entry name" value="BCTRLSENSOR"/>
</dbReference>
<dbReference type="NCBIfam" id="TIGR00229">
    <property type="entry name" value="sensory_box"/>
    <property type="match status" value="1"/>
</dbReference>
<proteinExistence type="predicted"/>
<dbReference type="InterPro" id="IPR000014">
    <property type="entry name" value="PAS"/>
</dbReference>
<keyword evidence="8" id="KW-0902">Two-component regulatory system</keyword>
<organism evidence="10 11">
    <name type="scientific">Jeotgalibacillus proteolyticus</name>
    <dbReference type="NCBI Taxonomy" id="2082395"/>
    <lineage>
        <taxon>Bacteria</taxon>
        <taxon>Bacillati</taxon>
        <taxon>Bacillota</taxon>
        <taxon>Bacilli</taxon>
        <taxon>Bacillales</taxon>
        <taxon>Caryophanaceae</taxon>
        <taxon>Jeotgalibacillus</taxon>
    </lineage>
</organism>
<dbReference type="Gene3D" id="3.30.450.20">
    <property type="entry name" value="PAS domain"/>
    <property type="match status" value="1"/>
</dbReference>
<sequence>MGKTLNNTTALDSEKIYRQVLEYSLDSTVIHSDYSLLFINEAGSELLRGSKDAFCGFCILDFFEDDHFKQLMQERIISAHTTKEPVPVLEAAITRLDGTRFDAEIHSRQIQYGDRDVIQTIFRDITKQKEAERWMKDKDKLASVGQIAAGIAHEVKNPLTAVKGFLQLLEESYTHPYLTTMKSELNIAINTLTNLLHVSKPDLYEEEIVPIYLCKELDALLLLFQDRFYDIEVEMHLKDASVFILGKRNLFLKAFFNLFKNAIEAISGSGKIIISHYVEEGMVHVKIRDSGVGIPKDKINILGTPFYSSKNEGTGLGLTQVFTTIFDHGGSVSVCSEVGKGTTFHIKLPFNQ</sequence>
<dbReference type="GO" id="GO:0005524">
    <property type="term" value="F:ATP binding"/>
    <property type="evidence" value="ECO:0007669"/>
    <property type="project" value="UniProtKB-KW"/>
</dbReference>
<dbReference type="Gene3D" id="3.30.565.10">
    <property type="entry name" value="Histidine kinase-like ATPase, C-terminal domain"/>
    <property type="match status" value="1"/>
</dbReference>
<keyword evidence="3" id="KW-0597">Phosphoprotein</keyword>
<dbReference type="RefSeq" id="WP_104057500.1">
    <property type="nucleotide sequence ID" value="NZ_PREZ01000003.1"/>
</dbReference>
<dbReference type="EC" id="2.7.13.3" evidence="2"/>
<evidence type="ECO:0000256" key="8">
    <source>
        <dbReference type="ARBA" id="ARBA00023012"/>
    </source>
</evidence>
<comment type="catalytic activity">
    <reaction evidence="1">
        <text>ATP + protein L-histidine = ADP + protein N-phospho-L-histidine.</text>
        <dbReference type="EC" id="2.7.13.3"/>
    </reaction>
</comment>
<keyword evidence="4" id="KW-0808">Transferase</keyword>
<evidence type="ECO:0000256" key="7">
    <source>
        <dbReference type="ARBA" id="ARBA00022840"/>
    </source>
</evidence>
<dbReference type="PANTHER" id="PTHR43065:SF34">
    <property type="entry name" value="SPORULATION KINASE A"/>
    <property type="match status" value="1"/>
</dbReference>
<keyword evidence="7" id="KW-0067">ATP-binding</keyword>
<dbReference type="Proteomes" id="UP000239047">
    <property type="component" value="Unassembled WGS sequence"/>
</dbReference>
<dbReference type="InterPro" id="IPR036097">
    <property type="entry name" value="HisK_dim/P_sf"/>
</dbReference>
<dbReference type="InterPro" id="IPR004358">
    <property type="entry name" value="Sig_transdc_His_kin-like_C"/>
</dbReference>
<dbReference type="PROSITE" id="PS50109">
    <property type="entry name" value="HIS_KIN"/>
    <property type="match status" value="1"/>
</dbReference>
<dbReference type="SUPFAM" id="SSF47384">
    <property type="entry name" value="Homodimeric domain of signal transducing histidine kinase"/>
    <property type="match status" value="1"/>
</dbReference>
<dbReference type="GO" id="GO:0000155">
    <property type="term" value="F:phosphorelay sensor kinase activity"/>
    <property type="evidence" value="ECO:0007669"/>
    <property type="project" value="InterPro"/>
</dbReference>
<evidence type="ECO:0000259" key="9">
    <source>
        <dbReference type="PROSITE" id="PS50109"/>
    </source>
</evidence>
<evidence type="ECO:0000256" key="5">
    <source>
        <dbReference type="ARBA" id="ARBA00022741"/>
    </source>
</evidence>
<dbReference type="InterPro" id="IPR005467">
    <property type="entry name" value="His_kinase_dom"/>
</dbReference>
<dbReference type="Pfam" id="PF13426">
    <property type="entry name" value="PAS_9"/>
    <property type="match status" value="1"/>
</dbReference>
<dbReference type="InterPro" id="IPR003594">
    <property type="entry name" value="HATPase_dom"/>
</dbReference>
<dbReference type="OrthoDB" id="9815750at2"/>